<dbReference type="RefSeq" id="WP_261271674.1">
    <property type="nucleotide sequence ID" value="NZ_JAMTCC010000003.1"/>
</dbReference>
<organism evidence="2 3">
    <name type="scientific">Shewanella septentrionalis</name>
    <dbReference type="NCBI Taxonomy" id="2952223"/>
    <lineage>
        <taxon>Bacteria</taxon>
        <taxon>Pseudomonadati</taxon>
        <taxon>Pseudomonadota</taxon>
        <taxon>Gammaproteobacteria</taxon>
        <taxon>Alteromonadales</taxon>
        <taxon>Shewanellaceae</taxon>
        <taxon>Shewanella</taxon>
    </lineage>
</organism>
<dbReference type="AlphaFoldDB" id="A0A9X3AS05"/>
<evidence type="ECO:0000313" key="3">
    <source>
        <dbReference type="Proteomes" id="UP001155604"/>
    </source>
</evidence>
<gene>
    <name evidence="2" type="ORF">NE536_02280</name>
</gene>
<evidence type="ECO:0000313" key="2">
    <source>
        <dbReference type="EMBL" id="MCT7944192.1"/>
    </source>
</evidence>
<feature type="region of interest" description="Disordered" evidence="1">
    <location>
        <begin position="236"/>
        <end position="267"/>
    </location>
</feature>
<dbReference type="EMBL" id="JAMTCC010000003">
    <property type="protein sequence ID" value="MCT7944192.1"/>
    <property type="molecule type" value="Genomic_DNA"/>
</dbReference>
<name>A0A9X3AS05_9GAMM</name>
<dbReference type="Proteomes" id="UP001155604">
    <property type="component" value="Unassembled WGS sequence"/>
</dbReference>
<feature type="compositionally biased region" description="Basic residues" evidence="1">
    <location>
        <begin position="254"/>
        <end position="267"/>
    </location>
</feature>
<protein>
    <submittedName>
        <fullName evidence="2">Uncharacterized protein</fullName>
    </submittedName>
</protein>
<keyword evidence="3" id="KW-1185">Reference proteome</keyword>
<accession>A0A9X3AS05</accession>
<evidence type="ECO:0000256" key="1">
    <source>
        <dbReference type="SAM" id="MobiDB-lite"/>
    </source>
</evidence>
<reference evidence="2" key="1">
    <citation type="journal article" date="2023" name="Int. J. Syst. Evol. Microbiol.">
        <title>&lt;i&gt;Shewanella septentrionalis&lt;/i&gt; sp. nov. and &lt;i&gt;Shewanella holmiensis&lt;/i&gt; sp. nov., isolated from Baltic Sea water and sediments.</title>
        <authorList>
            <person name="Martin-Rodriguez A.J."/>
            <person name="Thorell K."/>
            <person name="Joffre E."/>
            <person name="Jensie-Markopoulos S."/>
            <person name="Moore E.R.B."/>
            <person name="Sjoling A."/>
        </authorList>
    </citation>
    <scope>NUCLEOTIDE SEQUENCE</scope>
    <source>
        <strain evidence="2">SP1W3</strain>
    </source>
</reference>
<proteinExistence type="predicted"/>
<sequence>MMDIKRQAEFEAKFDFFYRNKTHKLLLAWVTKYLYKKGIFFSQNPTIIEVKSTLFNWFKDSNERATFEFYRKMEKAWEAHNRRLACKAKMLNISVSIEHKNKFKEMAKEAKITNIQLFQSLIDDNYKLLIGLKDEERKGKEAEKAKKAEIKYNQSFTDTKLNDELHLQKHYNNRLKKQMTALMSELQAVKDNSSILFALIEKAVKNRSKLTADHLIQATRAHTLIDIVQLPLEKPVEATESEESSEQNQTSGPRPRKRARPAKTASK</sequence>
<comment type="caution">
    <text evidence="2">The sequence shown here is derived from an EMBL/GenBank/DDBJ whole genome shotgun (WGS) entry which is preliminary data.</text>
</comment>